<proteinExistence type="predicted"/>
<reference evidence="2 3" key="1">
    <citation type="journal article" date="2019" name="Nat. Ecol. Evol.">
        <title>Megaphylogeny resolves global patterns of mushroom evolution.</title>
        <authorList>
            <person name="Varga T."/>
            <person name="Krizsan K."/>
            <person name="Foldi C."/>
            <person name="Dima B."/>
            <person name="Sanchez-Garcia M."/>
            <person name="Sanchez-Ramirez S."/>
            <person name="Szollosi G.J."/>
            <person name="Szarkandi J.G."/>
            <person name="Papp V."/>
            <person name="Albert L."/>
            <person name="Andreopoulos W."/>
            <person name="Angelini C."/>
            <person name="Antonin V."/>
            <person name="Barry K.W."/>
            <person name="Bougher N.L."/>
            <person name="Buchanan P."/>
            <person name="Buyck B."/>
            <person name="Bense V."/>
            <person name="Catcheside P."/>
            <person name="Chovatia M."/>
            <person name="Cooper J."/>
            <person name="Damon W."/>
            <person name="Desjardin D."/>
            <person name="Finy P."/>
            <person name="Geml J."/>
            <person name="Haridas S."/>
            <person name="Hughes K."/>
            <person name="Justo A."/>
            <person name="Karasinski D."/>
            <person name="Kautmanova I."/>
            <person name="Kiss B."/>
            <person name="Kocsube S."/>
            <person name="Kotiranta H."/>
            <person name="LaButti K.M."/>
            <person name="Lechner B.E."/>
            <person name="Liimatainen K."/>
            <person name="Lipzen A."/>
            <person name="Lukacs Z."/>
            <person name="Mihaltcheva S."/>
            <person name="Morgado L.N."/>
            <person name="Niskanen T."/>
            <person name="Noordeloos M.E."/>
            <person name="Ohm R.A."/>
            <person name="Ortiz-Santana B."/>
            <person name="Ovrebo C."/>
            <person name="Racz N."/>
            <person name="Riley R."/>
            <person name="Savchenko A."/>
            <person name="Shiryaev A."/>
            <person name="Soop K."/>
            <person name="Spirin V."/>
            <person name="Szebenyi C."/>
            <person name="Tomsovsky M."/>
            <person name="Tulloss R.E."/>
            <person name="Uehling J."/>
            <person name="Grigoriev I.V."/>
            <person name="Vagvolgyi C."/>
            <person name="Papp T."/>
            <person name="Martin F.M."/>
            <person name="Miettinen O."/>
            <person name="Hibbett D.S."/>
            <person name="Nagy L.G."/>
        </authorList>
    </citation>
    <scope>NUCLEOTIDE SEQUENCE [LARGE SCALE GENOMIC DNA]</scope>
    <source>
        <strain evidence="2 3">HHB13444</strain>
    </source>
</reference>
<feature type="compositionally biased region" description="Low complexity" evidence="1">
    <location>
        <begin position="227"/>
        <end position="252"/>
    </location>
</feature>
<dbReference type="EMBL" id="ML212551">
    <property type="protein sequence ID" value="TFK78417.1"/>
    <property type="molecule type" value="Genomic_DNA"/>
</dbReference>
<dbReference type="InParanoid" id="A0A5C3NP62"/>
<evidence type="ECO:0000313" key="2">
    <source>
        <dbReference type="EMBL" id="TFK78417.1"/>
    </source>
</evidence>
<gene>
    <name evidence="2" type="ORF">K466DRAFT_579376</name>
</gene>
<evidence type="ECO:0000256" key="1">
    <source>
        <dbReference type="SAM" id="MobiDB-lite"/>
    </source>
</evidence>
<accession>A0A5C3NP62</accession>
<organism evidence="2 3">
    <name type="scientific">Polyporus arcularius HHB13444</name>
    <dbReference type="NCBI Taxonomy" id="1314778"/>
    <lineage>
        <taxon>Eukaryota</taxon>
        <taxon>Fungi</taxon>
        <taxon>Dikarya</taxon>
        <taxon>Basidiomycota</taxon>
        <taxon>Agaricomycotina</taxon>
        <taxon>Agaricomycetes</taxon>
        <taxon>Polyporales</taxon>
        <taxon>Polyporaceae</taxon>
        <taxon>Polyporus</taxon>
    </lineage>
</organism>
<feature type="region of interest" description="Disordered" evidence="1">
    <location>
        <begin position="224"/>
        <end position="252"/>
    </location>
</feature>
<sequence length="351" mass="39125">MDVTKEIITVSESLPTSLEPIDFLERLCLRMGIERDTSQLVYRWNNEPASTRRPLMADSDVMKLYTDNITRKQKWRSGNKEVKICVDNLNKVSRTAAARKEAEKKHKRDEAEAALAKSSEKSCATEFGICREKLRCPHNQTGEAYCWTNPSDPQKRCQQLEAWELQAWARMMADGKCDRDCTLPPNLPLFDRLTAHQSERAGKKAGTSAVPSIVIHNHLGSALSDGNNTVNSSVVRSSDAPPSDAAVPAAPSRKVRTVPLPIREALAALHQLYPDSKYPSYEEPLKKEGFYYAENILHFANDTKVFTDKVGMPLGAVHSSHDEVDAHARKRRRSDDGTGVSVDQENVAPVA</sequence>
<feature type="region of interest" description="Disordered" evidence="1">
    <location>
        <begin position="319"/>
        <end position="351"/>
    </location>
</feature>
<dbReference type="AlphaFoldDB" id="A0A5C3NP62"/>
<name>A0A5C3NP62_9APHY</name>
<evidence type="ECO:0000313" key="3">
    <source>
        <dbReference type="Proteomes" id="UP000308197"/>
    </source>
</evidence>
<keyword evidence="3" id="KW-1185">Reference proteome</keyword>
<dbReference type="Proteomes" id="UP000308197">
    <property type="component" value="Unassembled WGS sequence"/>
</dbReference>
<protein>
    <submittedName>
        <fullName evidence="2">Uncharacterized protein</fullName>
    </submittedName>
</protein>